<gene>
    <name evidence="2" type="ORF">NYPRO_LOCUS4917</name>
</gene>
<evidence type="ECO:0000313" key="2">
    <source>
        <dbReference type="EMBL" id="CAD7672122.1"/>
    </source>
</evidence>
<organism evidence="2 3">
    <name type="scientific">Nyctereutes procyonoides</name>
    <name type="common">Raccoon dog</name>
    <name type="synonym">Canis procyonoides</name>
    <dbReference type="NCBI Taxonomy" id="34880"/>
    <lineage>
        <taxon>Eukaryota</taxon>
        <taxon>Metazoa</taxon>
        <taxon>Chordata</taxon>
        <taxon>Craniata</taxon>
        <taxon>Vertebrata</taxon>
        <taxon>Euteleostomi</taxon>
        <taxon>Mammalia</taxon>
        <taxon>Eutheria</taxon>
        <taxon>Laurasiatheria</taxon>
        <taxon>Carnivora</taxon>
        <taxon>Caniformia</taxon>
        <taxon>Canidae</taxon>
        <taxon>Nyctereutes</taxon>
    </lineage>
</organism>
<dbReference type="Proteomes" id="UP000645828">
    <property type="component" value="Unassembled WGS sequence"/>
</dbReference>
<keyword evidence="3" id="KW-1185">Reference proteome</keyword>
<name>A0A811Y7B0_NYCPR</name>
<sequence>MQVKAANNSVGSLSGKTGCPRSSQALPSQPC</sequence>
<protein>
    <submittedName>
        <fullName evidence="2">(raccoon dog) hypothetical protein</fullName>
    </submittedName>
</protein>
<evidence type="ECO:0000256" key="1">
    <source>
        <dbReference type="SAM" id="MobiDB-lite"/>
    </source>
</evidence>
<reference evidence="2" key="1">
    <citation type="submission" date="2020-12" db="EMBL/GenBank/DDBJ databases">
        <authorList>
            <consortium name="Molecular Ecology Group"/>
        </authorList>
    </citation>
    <scope>NUCLEOTIDE SEQUENCE</scope>
    <source>
        <strain evidence="2">TBG_1078</strain>
    </source>
</reference>
<comment type="caution">
    <text evidence="2">The sequence shown here is derived from an EMBL/GenBank/DDBJ whole genome shotgun (WGS) entry which is preliminary data.</text>
</comment>
<dbReference type="AlphaFoldDB" id="A0A811Y7B0"/>
<feature type="region of interest" description="Disordered" evidence="1">
    <location>
        <begin position="1"/>
        <end position="31"/>
    </location>
</feature>
<proteinExistence type="predicted"/>
<dbReference type="EMBL" id="CAJHUB010000665">
    <property type="protein sequence ID" value="CAD7672122.1"/>
    <property type="molecule type" value="Genomic_DNA"/>
</dbReference>
<evidence type="ECO:0000313" key="3">
    <source>
        <dbReference type="Proteomes" id="UP000645828"/>
    </source>
</evidence>
<accession>A0A811Y7B0</accession>